<gene>
    <name evidence="2" type="ORF">CKM354_001016100</name>
</gene>
<dbReference type="Proteomes" id="UP000825890">
    <property type="component" value="Unassembled WGS sequence"/>
</dbReference>
<protein>
    <submittedName>
        <fullName evidence="2">Uncharacterized protein</fullName>
    </submittedName>
</protein>
<evidence type="ECO:0000256" key="1">
    <source>
        <dbReference type="SAM" id="Coils"/>
    </source>
</evidence>
<dbReference type="AlphaFoldDB" id="A0A9P3CUT0"/>
<reference evidence="2 3" key="1">
    <citation type="submission" date="2021-01" db="EMBL/GenBank/DDBJ databases">
        <title>Cercospora kikuchii MAFF 305040 whole genome shotgun sequence.</title>
        <authorList>
            <person name="Kashiwa T."/>
            <person name="Suzuki T."/>
        </authorList>
    </citation>
    <scope>NUCLEOTIDE SEQUENCE [LARGE SCALE GENOMIC DNA]</scope>
    <source>
        <strain evidence="2 3">MAFF 305040</strain>
    </source>
</reference>
<dbReference type="RefSeq" id="XP_044661547.1">
    <property type="nucleotide sequence ID" value="XM_044805612.1"/>
</dbReference>
<organism evidence="2 3">
    <name type="scientific">Cercospora kikuchii</name>
    <dbReference type="NCBI Taxonomy" id="84275"/>
    <lineage>
        <taxon>Eukaryota</taxon>
        <taxon>Fungi</taxon>
        <taxon>Dikarya</taxon>
        <taxon>Ascomycota</taxon>
        <taxon>Pezizomycotina</taxon>
        <taxon>Dothideomycetes</taxon>
        <taxon>Dothideomycetidae</taxon>
        <taxon>Mycosphaerellales</taxon>
        <taxon>Mycosphaerellaceae</taxon>
        <taxon>Cercospora</taxon>
    </lineage>
</organism>
<keyword evidence="1" id="KW-0175">Coiled coil</keyword>
<evidence type="ECO:0000313" key="3">
    <source>
        <dbReference type="Proteomes" id="UP000825890"/>
    </source>
</evidence>
<proteinExistence type="predicted"/>
<dbReference type="EMBL" id="BOLY01000007">
    <property type="protein sequence ID" value="GIZ47060.1"/>
    <property type="molecule type" value="Genomic_DNA"/>
</dbReference>
<comment type="caution">
    <text evidence="2">The sequence shown here is derived from an EMBL/GenBank/DDBJ whole genome shotgun (WGS) entry which is preliminary data.</text>
</comment>
<dbReference type="OrthoDB" id="3650500at2759"/>
<name>A0A9P3CUT0_9PEZI</name>
<feature type="coiled-coil region" evidence="1">
    <location>
        <begin position="44"/>
        <end position="101"/>
    </location>
</feature>
<accession>A0A9P3CUT0</accession>
<sequence>MSSTSAPAVPYLAAVNLADCAIQLQVKHQKAEHVWQEEKSRLTLKDLRLSFEKLELQLETEKLQNANHKLRVEKVDLSTTVEQLQVQKADLQAIVEKLQAENLYLRTKEPLCKSPWHVSAAHRVFAIPELLEQILLQVTHPLHESKQEVGQDMLCELWRPVTQLFALQRVSRQFAALIAASPALQRRMGLLETLDSNGTLNEVTLDLGDYYRPHSCARNSGLLLGRKITNCIKRIDRRAERHEFGPLHFVRSWSKIKVKLQPEPDRPFREWLKYTQDCRPYLCRSYDYAVEGGTTWEELIQWMILARKDLFDCHEGWKVLREIGNVFA</sequence>
<evidence type="ECO:0000313" key="2">
    <source>
        <dbReference type="EMBL" id="GIZ47060.1"/>
    </source>
</evidence>
<dbReference type="GeneID" id="68295736"/>
<keyword evidence="3" id="KW-1185">Reference proteome</keyword>